<dbReference type="InterPro" id="IPR008979">
    <property type="entry name" value="Galactose-bd-like_sf"/>
</dbReference>
<dbReference type="AlphaFoldDB" id="A0A7J7CGN7"/>
<feature type="domain" description="GH10" evidence="6">
    <location>
        <begin position="186"/>
        <end position="487"/>
    </location>
</feature>
<keyword evidence="7" id="KW-0858">Xylan degradation</keyword>
<evidence type="ECO:0000256" key="1">
    <source>
        <dbReference type="ARBA" id="ARBA00007495"/>
    </source>
</evidence>
<dbReference type="Proteomes" id="UP000593562">
    <property type="component" value="Unassembled WGS sequence"/>
</dbReference>
<keyword evidence="4" id="KW-0119">Carbohydrate metabolism</keyword>
<dbReference type="EMBL" id="JAAARO010000017">
    <property type="protein sequence ID" value="KAF5733210.1"/>
    <property type="molecule type" value="Genomic_DNA"/>
</dbReference>
<evidence type="ECO:0000259" key="6">
    <source>
        <dbReference type="PROSITE" id="PS51760"/>
    </source>
</evidence>
<evidence type="ECO:0000256" key="3">
    <source>
        <dbReference type="ARBA" id="ARBA00022801"/>
    </source>
</evidence>
<dbReference type="SUPFAM" id="SSF49785">
    <property type="entry name" value="Galactose-binding domain-like"/>
    <property type="match status" value="1"/>
</dbReference>
<dbReference type="PANTHER" id="PTHR31490">
    <property type="entry name" value="GLYCOSYL HYDROLASE"/>
    <property type="match status" value="1"/>
</dbReference>
<name>A0A7J7CGN7_TRIWF</name>
<keyword evidence="5" id="KW-0624">Polysaccharide degradation</keyword>
<evidence type="ECO:0000256" key="4">
    <source>
        <dbReference type="ARBA" id="ARBA00023277"/>
    </source>
</evidence>
<dbReference type="SMART" id="SM00633">
    <property type="entry name" value="Glyco_10"/>
    <property type="match status" value="1"/>
</dbReference>
<protein>
    <submittedName>
        <fullName evidence="7">Putative Endo-1 4-beta-xylanase C</fullName>
    </submittedName>
</protein>
<organism evidence="7 8">
    <name type="scientific">Tripterygium wilfordii</name>
    <name type="common">Thunder God vine</name>
    <dbReference type="NCBI Taxonomy" id="458696"/>
    <lineage>
        <taxon>Eukaryota</taxon>
        <taxon>Viridiplantae</taxon>
        <taxon>Streptophyta</taxon>
        <taxon>Embryophyta</taxon>
        <taxon>Tracheophyta</taxon>
        <taxon>Spermatophyta</taxon>
        <taxon>Magnoliopsida</taxon>
        <taxon>eudicotyledons</taxon>
        <taxon>Gunneridae</taxon>
        <taxon>Pentapetalae</taxon>
        <taxon>rosids</taxon>
        <taxon>fabids</taxon>
        <taxon>Celastrales</taxon>
        <taxon>Celastraceae</taxon>
        <taxon>Tripterygium</taxon>
    </lineage>
</organism>
<keyword evidence="7" id="KW-0326">Glycosidase</keyword>
<comment type="caution">
    <text evidence="7">The sequence shown here is derived from an EMBL/GenBank/DDBJ whole genome shotgun (WGS) entry which is preliminary data.</text>
</comment>
<dbReference type="FunCoup" id="A0A7J7CGN7">
    <property type="interactions" value="3"/>
</dbReference>
<dbReference type="PROSITE" id="PS51760">
    <property type="entry name" value="GH10_2"/>
    <property type="match status" value="1"/>
</dbReference>
<evidence type="ECO:0000256" key="5">
    <source>
        <dbReference type="ARBA" id="ARBA00023326"/>
    </source>
</evidence>
<dbReference type="InParanoid" id="A0A7J7CGN7"/>
<dbReference type="InterPro" id="IPR017853">
    <property type="entry name" value="GH"/>
</dbReference>
<dbReference type="InterPro" id="IPR003305">
    <property type="entry name" value="CenC_carb-bd"/>
</dbReference>
<sequence length="524" mass="59255">MEIHNMCLEKPHKPQYDGGVIINPELNQGLKGWSVFGAAKVEHRELGGNKFVVAYSRNQPFDGVSQKLHLQKNKLYTFSAWIQVSDGNVPVSAIFKTSNGTKFAGAIVAESNCWSMLKGGLTVDASGPAELYFESKNTSVEIWVDSISLQPFTQQEWTSHQDQSINKARMTKLRIKAVDKQGNPLPNATVSIQQTSSSFPFGCAINNNILTNFAYRYWFLSKGFGVTTFENELKWYSTEKIRGHEDYSQADQMLRFAKLHRIAVRGHNIVWDDPKSQPWWVTSLSPKDLLQATWKRVNSVVSRYKGQVIGWDVVNENLHNNFFESKLGEKASGTIFNWTHSIDGATTLFMNEYNTIEQSGDSQSSPARYLQKLREIQSFAGNIKMGIGLEGHFSTPNIPYMRSSIDTLAATRLPVWLTEIDVEKSPRQINYAWTGKLLGDGSKRGTFTPKSQWDCNVGAMESKGMLQDVFDRTISKTWPQETLSISYCMSGVARPYLPKQMLEVSLRLQFLMEIIKLNSLIQPR</sequence>
<keyword evidence="2" id="KW-0677">Repeat</keyword>
<comment type="similarity">
    <text evidence="1">Belongs to the glycosyl hydrolase 10 (cellulase F) family.</text>
</comment>
<evidence type="ECO:0000313" key="8">
    <source>
        <dbReference type="Proteomes" id="UP000593562"/>
    </source>
</evidence>
<dbReference type="InterPro" id="IPR044846">
    <property type="entry name" value="GH10"/>
</dbReference>
<proteinExistence type="inferred from homology"/>
<reference evidence="7 8" key="1">
    <citation type="journal article" date="2020" name="Nat. Commun.">
        <title>Genome of Tripterygium wilfordii and identification of cytochrome P450 involved in triptolide biosynthesis.</title>
        <authorList>
            <person name="Tu L."/>
            <person name="Su P."/>
            <person name="Zhang Z."/>
            <person name="Gao L."/>
            <person name="Wang J."/>
            <person name="Hu T."/>
            <person name="Zhou J."/>
            <person name="Zhang Y."/>
            <person name="Zhao Y."/>
            <person name="Liu Y."/>
            <person name="Song Y."/>
            <person name="Tong Y."/>
            <person name="Lu Y."/>
            <person name="Yang J."/>
            <person name="Xu C."/>
            <person name="Jia M."/>
            <person name="Peters R.J."/>
            <person name="Huang L."/>
            <person name="Gao W."/>
        </authorList>
    </citation>
    <scope>NUCLEOTIDE SEQUENCE [LARGE SCALE GENOMIC DNA]</scope>
    <source>
        <strain evidence="8">cv. XIE 37</strain>
        <tissue evidence="7">Leaf</tissue>
    </source>
</reference>
<accession>A0A7J7CGN7</accession>
<dbReference type="PANTHER" id="PTHR31490:SF2">
    <property type="entry name" value="GLYCOSYL HYDROLASE FAMILY 10 PROTEIN"/>
    <property type="match status" value="1"/>
</dbReference>
<dbReference type="Pfam" id="PF02018">
    <property type="entry name" value="CBM_4_9"/>
    <property type="match status" value="1"/>
</dbReference>
<dbReference type="InterPro" id="IPR001000">
    <property type="entry name" value="GH10_dom"/>
</dbReference>
<keyword evidence="3 7" id="KW-0378">Hydrolase</keyword>
<dbReference type="Pfam" id="PF00331">
    <property type="entry name" value="Glyco_hydro_10"/>
    <property type="match status" value="1"/>
</dbReference>
<dbReference type="GO" id="GO:0045493">
    <property type="term" value="P:xylan catabolic process"/>
    <property type="evidence" value="ECO:0007669"/>
    <property type="project" value="UniProtKB-KW"/>
</dbReference>
<evidence type="ECO:0000256" key="2">
    <source>
        <dbReference type="ARBA" id="ARBA00022737"/>
    </source>
</evidence>
<dbReference type="PRINTS" id="PR00134">
    <property type="entry name" value="GLHYDRLASE10"/>
</dbReference>
<keyword evidence="8" id="KW-1185">Reference proteome</keyword>
<dbReference type="Gene3D" id="2.60.120.260">
    <property type="entry name" value="Galactose-binding domain-like"/>
    <property type="match status" value="1"/>
</dbReference>
<gene>
    <name evidence="7" type="ORF">HS088_TW17G00750</name>
</gene>
<dbReference type="Gene3D" id="3.20.20.80">
    <property type="entry name" value="Glycosidases"/>
    <property type="match status" value="1"/>
</dbReference>
<dbReference type="SUPFAM" id="SSF51445">
    <property type="entry name" value="(Trans)glycosidases"/>
    <property type="match status" value="1"/>
</dbReference>
<dbReference type="GO" id="GO:0031176">
    <property type="term" value="F:endo-1,4-beta-xylanase activity"/>
    <property type="evidence" value="ECO:0007669"/>
    <property type="project" value="UniProtKB-ARBA"/>
</dbReference>
<evidence type="ECO:0000313" key="7">
    <source>
        <dbReference type="EMBL" id="KAF5733210.1"/>
    </source>
</evidence>